<dbReference type="CDD" id="cd02440">
    <property type="entry name" value="AdoMet_MTases"/>
    <property type="match status" value="1"/>
</dbReference>
<dbReference type="Gene3D" id="3.40.50.150">
    <property type="entry name" value="Vaccinia Virus protein VP39"/>
    <property type="match status" value="1"/>
</dbReference>
<dbReference type="SUPFAM" id="SSF53335">
    <property type="entry name" value="S-adenosyl-L-methionine-dependent methyltransferases"/>
    <property type="match status" value="1"/>
</dbReference>
<feature type="domain" description="Methyltransferase type 11" evidence="1">
    <location>
        <begin position="76"/>
        <end position="128"/>
    </location>
</feature>
<accession>A0AAV3XB53</accession>
<dbReference type="InterPro" id="IPR013216">
    <property type="entry name" value="Methyltransf_11"/>
</dbReference>
<keyword evidence="3" id="KW-1185">Reference proteome</keyword>
<protein>
    <recommendedName>
        <fullName evidence="1">Methyltransferase type 11 domain-containing protein</fullName>
    </recommendedName>
</protein>
<dbReference type="GO" id="GO:0008757">
    <property type="term" value="F:S-adenosylmethionine-dependent methyltransferase activity"/>
    <property type="evidence" value="ECO:0007669"/>
    <property type="project" value="InterPro"/>
</dbReference>
<organism evidence="2 3">
    <name type="scientific">Microseira wollei NIES-4236</name>
    <dbReference type="NCBI Taxonomy" id="2530354"/>
    <lineage>
        <taxon>Bacteria</taxon>
        <taxon>Bacillati</taxon>
        <taxon>Cyanobacteriota</taxon>
        <taxon>Cyanophyceae</taxon>
        <taxon>Oscillatoriophycideae</taxon>
        <taxon>Aerosakkonematales</taxon>
        <taxon>Aerosakkonemataceae</taxon>
        <taxon>Microseira</taxon>
    </lineage>
</organism>
<name>A0AAV3XB53_9CYAN</name>
<dbReference type="InterPro" id="IPR029063">
    <property type="entry name" value="SAM-dependent_MTases_sf"/>
</dbReference>
<reference evidence="2" key="1">
    <citation type="submission" date="2019-10" db="EMBL/GenBank/DDBJ databases">
        <title>Draft genome sequece of Microseira wollei NIES-4236.</title>
        <authorList>
            <person name="Yamaguchi H."/>
            <person name="Suzuki S."/>
            <person name="Kawachi M."/>
        </authorList>
    </citation>
    <scope>NUCLEOTIDE SEQUENCE</scope>
    <source>
        <strain evidence="2">NIES-4236</strain>
    </source>
</reference>
<comment type="caution">
    <text evidence="2">The sequence shown here is derived from an EMBL/GenBank/DDBJ whole genome shotgun (WGS) entry which is preliminary data.</text>
</comment>
<dbReference type="AlphaFoldDB" id="A0AAV3XB53"/>
<dbReference type="EMBL" id="BLAY01000065">
    <property type="protein sequence ID" value="GET39408.1"/>
    <property type="molecule type" value="Genomic_DNA"/>
</dbReference>
<evidence type="ECO:0000313" key="3">
    <source>
        <dbReference type="Proteomes" id="UP001050975"/>
    </source>
</evidence>
<proteinExistence type="predicted"/>
<dbReference type="RefSeq" id="WP_226584734.1">
    <property type="nucleotide sequence ID" value="NZ_BLAY01000065.1"/>
</dbReference>
<evidence type="ECO:0000313" key="2">
    <source>
        <dbReference type="EMBL" id="GET39408.1"/>
    </source>
</evidence>
<evidence type="ECO:0000259" key="1">
    <source>
        <dbReference type="Pfam" id="PF08241"/>
    </source>
</evidence>
<sequence length="217" mass="25510">MQLLIRKISSRAYSSKSIVQAWRRQRMAASFLDLVKPPKQALILDLGGTPYIWQLFDHDFEIALVNLPGSFNSTNPVKNITFVEGDATDLSRIFKDKSFDVVFSNSVIEHVGNEQKQAAFAAEVHRLGKAYWIQTPSDRCPIECHTGMPYYWKLPNWVRDRLMRSWEEKLPAWAEFIKQTRVLSRQRMHQLFPDAEMYVERQFLFEKSYSAYRPFPR</sequence>
<dbReference type="Pfam" id="PF08241">
    <property type="entry name" value="Methyltransf_11"/>
    <property type="match status" value="1"/>
</dbReference>
<gene>
    <name evidence="2" type="ORF">MiSe_41770</name>
</gene>
<dbReference type="Proteomes" id="UP001050975">
    <property type="component" value="Unassembled WGS sequence"/>
</dbReference>